<organism evidence="8 9">
    <name type="scientific">Sorangium atrum</name>
    <dbReference type="NCBI Taxonomy" id="2995308"/>
    <lineage>
        <taxon>Bacteria</taxon>
        <taxon>Pseudomonadati</taxon>
        <taxon>Myxococcota</taxon>
        <taxon>Polyangia</taxon>
        <taxon>Polyangiales</taxon>
        <taxon>Polyangiaceae</taxon>
        <taxon>Sorangium</taxon>
    </lineage>
</organism>
<dbReference type="Gene3D" id="2.10.25.10">
    <property type="entry name" value="Laminin"/>
    <property type="match status" value="3"/>
</dbReference>
<dbReference type="InterPro" id="IPR009030">
    <property type="entry name" value="Growth_fac_rcpt_cys_sf"/>
</dbReference>
<accession>A0ABT5C1P9</accession>
<dbReference type="InterPro" id="IPR000742">
    <property type="entry name" value="EGF"/>
</dbReference>
<dbReference type="PROSITE" id="PS00010">
    <property type="entry name" value="ASX_HYDROXYL"/>
    <property type="match status" value="2"/>
</dbReference>
<dbReference type="InterPro" id="IPR001881">
    <property type="entry name" value="EGF-like_Ca-bd_dom"/>
</dbReference>
<evidence type="ECO:0000313" key="9">
    <source>
        <dbReference type="Proteomes" id="UP001217485"/>
    </source>
</evidence>
<dbReference type="InterPro" id="IPR013032">
    <property type="entry name" value="EGF-like_CS"/>
</dbReference>
<dbReference type="PROSITE" id="PS01186">
    <property type="entry name" value="EGF_2"/>
    <property type="match status" value="3"/>
</dbReference>
<keyword evidence="5" id="KW-0325">Glycoprotein</keyword>
<name>A0ABT5C1P9_9BACT</name>
<evidence type="ECO:0000256" key="2">
    <source>
        <dbReference type="ARBA" id="ARBA00022729"/>
    </source>
</evidence>
<feature type="domain" description="EGF-like" evidence="7">
    <location>
        <begin position="116"/>
        <end position="151"/>
    </location>
</feature>
<dbReference type="CDD" id="cd00054">
    <property type="entry name" value="EGF_CA"/>
    <property type="match status" value="3"/>
</dbReference>
<dbReference type="PROSITE" id="PS00022">
    <property type="entry name" value="EGF_1"/>
    <property type="match status" value="3"/>
</dbReference>
<keyword evidence="3" id="KW-0677">Repeat</keyword>
<dbReference type="PRINTS" id="PR00010">
    <property type="entry name" value="EGFBLOOD"/>
</dbReference>
<dbReference type="PANTHER" id="PTHR24049">
    <property type="entry name" value="CRUMBS FAMILY MEMBER"/>
    <property type="match status" value="1"/>
</dbReference>
<feature type="chain" id="PRO_5046704369" evidence="6">
    <location>
        <begin position="24"/>
        <end position="296"/>
    </location>
</feature>
<keyword evidence="1" id="KW-0245">EGF-like domain</keyword>
<dbReference type="EMBL" id="JAQNDK010000002">
    <property type="protein sequence ID" value="MDC0680262.1"/>
    <property type="molecule type" value="Genomic_DNA"/>
</dbReference>
<keyword evidence="9" id="KW-1185">Reference proteome</keyword>
<feature type="domain" description="EGF-like" evidence="7">
    <location>
        <begin position="79"/>
        <end position="114"/>
    </location>
</feature>
<dbReference type="PANTHER" id="PTHR24049:SF22">
    <property type="entry name" value="DROSOPHILA CRUMBS HOMOLOG"/>
    <property type="match status" value="1"/>
</dbReference>
<dbReference type="SUPFAM" id="SSF57184">
    <property type="entry name" value="Growth factor receptor domain"/>
    <property type="match status" value="1"/>
</dbReference>
<evidence type="ECO:0000259" key="7">
    <source>
        <dbReference type="PROSITE" id="PS50026"/>
    </source>
</evidence>
<dbReference type="InterPro" id="IPR051022">
    <property type="entry name" value="Notch_Cell-Fate_Det"/>
</dbReference>
<dbReference type="PROSITE" id="PS51257">
    <property type="entry name" value="PROKAR_LIPOPROTEIN"/>
    <property type="match status" value="1"/>
</dbReference>
<dbReference type="PROSITE" id="PS50026">
    <property type="entry name" value="EGF_3"/>
    <property type="match status" value="3"/>
</dbReference>
<dbReference type="SMART" id="SM00179">
    <property type="entry name" value="EGF_CA"/>
    <property type="match status" value="3"/>
</dbReference>
<evidence type="ECO:0000256" key="4">
    <source>
        <dbReference type="ARBA" id="ARBA00023157"/>
    </source>
</evidence>
<protein>
    <submittedName>
        <fullName evidence="8">Calcium-binding EGF-like domain-containing protein</fullName>
    </submittedName>
</protein>
<reference evidence="8 9" key="1">
    <citation type="submission" date="2023-01" db="EMBL/GenBank/DDBJ databases">
        <title>Minimal conservation of predation-associated metabolite biosynthetic gene clusters underscores biosynthetic potential of Myxococcota including descriptions for ten novel species: Archangium lansinium sp. nov., Myxococcus landrumus sp. nov., Nannocystis bai.</title>
        <authorList>
            <person name="Ahearne A."/>
            <person name="Stevens C."/>
            <person name="Dowd S."/>
        </authorList>
    </citation>
    <scope>NUCLEOTIDE SEQUENCE [LARGE SCALE GENOMIC DNA]</scope>
    <source>
        <strain evidence="8 9">WIWO2</strain>
    </source>
</reference>
<keyword evidence="2 6" id="KW-0732">Signal</keyword>
<dbReference type="Proteomes" id="UP001217485">
    <property type="component" value="Unassembled WGS sequence"/>
</dbReference>
<evidence type="ECO:0000256" key="6">
    <source>
        <dbReference type="SAM" id="SignalP"/>
    </source>
</evidence>
<dbReference type="InterPro" id="IPR018097">
    <property type="entry name" value="EGF_Ca-bd_CS"/>
</dbReference>
<evidence type="ECO:0000256" key="3">
    <source>
        <dbReference type="ARBA" id="ARBA00022737"/>
    </source>
</evidence>
<dbReference type="Pfam" id="PF00008">
    <property type="entry name" value="EGF"/>
    <property type="match status" value="1"/>
</dbReference>
<evidence type="ECO:0000313" key="8">
    <source>
        <dbReference type="EMBL" id="MDC0680262.1"/>
    </source>
</evidence>
<dbReference type="SMART" id="SM00181">
    <property type="entry name" value="EGF"/>
    <property type="match status" value="4"/>
</dbReference>
<dbReference type="PROSITE" id="PS01187">
    <property type="entry name" value="EGF_CA"/>
    <property type="match status" value="1"/>
</dbReference>
<keyword evidence="4" id="KW-1015">Disulfide bond</keyword>
<sequence>MRSLTGSLLHSLTISALSTLLLAGCTSAGPSTADGDESGEATDPCASAPCQNGGACAAAESGYTCACAPGWTGTSCETNIDECAPSPCVHGTCNDQVNGYTCACAPGWTGTSCETNIDECAPSPCVHGTCNDQVNGYTCTCAPGWTGANCEAPVCVPTTCAAQGATCGSIADGCGEMLDCSSCGSGFTCESGTCQPTAPACPCDGMPGWGPPTPPVQCINYSGSMGPGSIYYYLKSNDNGHEGPFVEFAVNGQFGPEPDQCGYVSVANTITSMPLTSQDQADACIQSFLSFAGDCP</sequence>
<evidence type="ECO:0000256" key="1">
    <source>
        <dbReference type="ARBA" id="ARBA00022536"/>
    </source>
</evidence>
<dbReference type="RefSeq" id="WP_272097295.1">
    <property type="nucleotide sequence ID" value="NZ_JAQNDK010000002.1"/>
</dbReference>
<feature type="signal peptide" evidence="6">
    <location>
        <begin position="1"/>
        <end position="23"/>
    </location>
</feature>
<feature type="domain" description="EGF-like" evidence="7">
    <location>
        <begin position="41"/>
        <end position="77"/>
    </location>
</feature>
<dbReference type="InterPro" id="IPR000152">
    <property type="entry name" value="EGF-type_Asp/Asn_hydroxyl_site"/>
</dbReference>
<gene>
    <name evidence="8" type="ORF">POL72_21145</name>
</gene>
<proteinExistence type="predicted"/>
<dbReference type="Pfam" id="PF12661">
    <property type="entry name" value="hEGF"/>
    <property type="match status" value="2"/>
</dbReference>
<comment type="caution">
    <text evidence="8">The sequence shown here is derived from an EMBL/GenBank/DDBJ whole genome shotgun (WGS) entry which is preliminary data.</text>
</comment>
<evidence type="ECO:0000256" key="5">
    <source>
        <dbReference type="ARBA" id="ARBA00023180"/>
    </source>
</evidence>